<proteinExistence type="predicted"/>
<evidence type="ECO:0000256" key="1">
    <source>
        <dbReference type="SAM" id="Coils"/>
    </source>
</evidence>
<evidence type="ECO:0000313" key="3">
    <source>
        <dbReference type="EMBL" id="CAL4165517.1"/>
    </source>
</evidence>
<reference evidence="3 4" key="1">
    <citation type="submission" date="2024-05" db="EMBL/GenBank/DDBJ databases">
        <authorList>
            <person name="Wallberg A."/>
        </authorList>
    </citation>
    <scope>NUCLEOTIDE SEQUENCE [LARGE SCALE GENOMIC DNA]</scope>
</reference>
<organism evidence="3 4">
    <name type="scientific">Meganyctiphanes norvegica</name>
    <name type="common">Northern krill</name>
    <name type="synonym">Thysanopoda norvegica</name>
    <dbReference type="NCBI Taxonomy" id="48144"/>
    <lineage>
        <taxon>Eukaryota</taxon>
        <taxon>Metazoa</taxon>
        <taxon>Ecdysozoa</taxon>
        <taxon>Arthropoda</taxon>
        <taxon>Crustacea</taxon>
        <taxon>Multicrustacea</taxon>
        <taxon>Malacostraca</taxon>
        <taxon>Eumalacostraca</taxon>
        <taxon>Eucarida</taxon>
        <taxon>Euphausiacea</taxon>
        <taxon>Euphausiidae</taxon>
        <taxon>Meganyctiphanes</taxon>
    </lineage>
</organism>
<evidence type="ECO:0000256" key="2">
    <source>
        <dbReference type="SAM" id="MobiDB-lite"/>
    </source>
</evidence>
<keyword evidence="4" id="KW-1185">Reference proteome</keyword>
<gene>
    <name evidence="3" type="ORF">MNOR_LOCUS33267</name>
</gene>
<evidence type="ECO:0008006" key="5">
    <source>
        <dbReference type="Google" id="ProtNLM"/>
    </source>
</evidence>
<comment type="caution">
    <text evidence="3">The sequence shown here is derived from an EMBL/GenBank/DDBJ whole genome shotgun (WGS) entry which is preliminary data.</text>
</comment>
<protein>
    <recommendedName>
        <fullName evidence="5">BZIP domain-containing protein</fullName>
    </recommendedName>
</protein>
<dbReference type="AlphaFoldDB" id="A0AAV2S7M6"/>
<dbReference type="EMBL" id="CAXKWB010047534">
    <property type="protein sequence ID" value="CAL4165517.1"/>
    <property type="molecule type" value="Genomic_DNA"/>
</dbReference>
<keyword evidence="1" id="KW-0175">Coiled coil</keyword>
<feature type="region of interest" description="Disordered" evidence="2">
    <location>
        <begin position="184"/>
        <end position="203"/>
    </location>
</feature>
<sequence length="281" mass="32658">MTLIQKLPNFDISSPSLGGVHEMVPYQTTTPVQPKSSCEITSTPLGGYHGVVAHQTGTFMKQDSICELIHGFYLTEDEEKNAIKNLSYFGDGLKQFDNNDLESYCADDLIDVLKNDYEWKKPNLDQPKYFSTVHQGPKTMNINSMMKCDVKEPLQYYNYGFDMHKTHKMSTSSTTEFQINPITRRKRKHTPLHAQEPPVDEEDHKRWQRAVKAHKHRECKEAQLQNMTEYANKTQAELRQLIDLVNKYQLEIKNITKEKDNYKHRCEKMEDMLKGYGSTVI</sequence>
<name>A0AAV2S7M6_MEGNR</name>
<dbReference type="Proteomes" id="UP001497623">
    <property type="component" value="Unassembled WGS sequence"/>
</dbReference>
<accession>A0AAV2S7M6</accession>
<evidence type="ECO:0000313" key="4">
    <source>
        <dbReference type="Proteomes" id="UP001497623"/>
    </source>
</evidence>
<feature type="coiled-coil region" evidence="1">
    <location>
        <begin position="231"/>
        <end position="272"/>
    </location>
</feature>